<feature type="region of interest" description="Disordered" evidence="1">
    <location>
        <begin position="237"/>
        <end position="258"/>
    </location>
</feature>
<protein>
    <submittedName>
        <fullName evidence="5">Uncharacterized protein LOC110986567 isoform X1</fullName>
    </submittedName>
</protein>
<evidence type="ECO:0000256" key="1">
    <source>
        <dbReference type="SAM" id="MobiDB-lite"/>
    </source>
</evidence>
<keyword evidence="2" id="KW-0812">Transmembrane</keyword>
<keyword evidence="2" id="KW-1133">Transmembrane helix</keyword>
<evidence type="ECO:0000313" key="5">
    <source>
        <dbReference type="RefSeq" id="XP_022104223.1"/>
    </source>
</evidence>
<dbReference type="KEGG" id="aplc:110986567"/>
<dbReference type="AlphaFoldDB" id="A0A8B7ZEY7"/>
<sequence>MPKLHVLSMSVVIVMAFIVPYGIKASTTPLELLACEKRTDENSDTPETVCGAQMNCYCGEGSFVNCSLVMSGSNIDCDTQCSSCSPSSGEYAPFENRCTSCRNATVCKANEEVDKEVTGRSDRTCRCRDWPIPRDVCELHNCTDLSCPPCPEPSSCPTPTAVEVTEQSRCPRLGPDTFDGKSFGKGCAVGAAVMFVVHVCVLLVLCYRRGYICCFKKQDCTWINLARRICCNEGEDGQNGNSHQPAPLPQEEASDVQD</sequence>
<evidence type="ECO:0000313" key="4">
    <source>
        <dbReference type="Proteomes" id="UP000694845"/>
    </source>
</evidence>
<proteinExistence type="predicted"/>
<reference evidence="5" key="1">
    <citation type="submission" date="2025-08" db="UniProtKB">
        <authorList>
            <consortium name="RefSeq"/>
        </authorList>
    </citation>
    <scope>IDENTIFICATION</scope>
</reference>
<keyword evidence="3" id="KW-0732">Signal</keyword>
<dbReference type="Proteomes" id="UP000694845">
    <property type="component" value="Unplaced"/>
</dbReference>
<organism evidence="4 5">
    <name type="scientific">Acanthaster planci</name>
    <name type="common">Crown-of-thorns starfish</name>
    <dbReference type="NCBI Taxonomy" id="133434"/>
    <lineage>
        <taxon>Eukaryota</taxon>
        <taxon>Metazoa</taxon>
        <taxon>Echinodermata</taxon>
        <taxon>Eleutherozoa</taxon>
        <taxon>Asterozoa</taxon>
        <taxon>Asteroidea</taxon>
        <taxon>Valvatacea</taxon>
        <taxon>Valvatida</taxon>
        <taxon>Acanthasteridae</taxon>
        <taxon>Acanthaster</taxon>
    </lineage>
</organism>
<accession>A0A8B7ZEY7</accession>
<feature type="transmembrane region" description="Helical" evidence="2">
    <location>
        <begin position="188"/>
        <end position="207"/>
    </location>
</feature>
<feature type="chain" id="PRO_5034493975" evidence="3">
    <location>
        <begin position="26"/>
        <end position="258"/>
    </location>
</feature>
<gene>
    <name evidence="5" type="primary">LOC110986567</name>
</gene>
<dbReference type="GeneID" id="110986567"/>
<evidence type="ECO:0000256" key="2">
    <source>
        <dbReference type="SAM" id="Phobius"/>
    </source>
</evidence>
<dbReference type="OrthoDB" id="10208719at2759"/>
<feature type="signal peptide" evidence="3">
    <location>
        <begin position="1"/>
        <end position="25"/>
    </location>
</feature>
<keyword evidence="4" id="KW-1185">Reference proteome</keyword>
<evidence type="ECO:0000256" key="3">
    <source>
        <dbReference type="SAM" id="SignalP"/>
    </source>
</evidence>
<keyword evidence="2" id="KW-0472">Membrane</keyword>
<dbReference type="RefSeq" id="XP_022104223.1">
    <property type="nucleotide sequence ID" value="XM_022248531.1"/>
</dbReference>
<name>A0A8B7ZEY7_ACAPL</name>